<dbReference type="PANTHER" id="PTHR11638:SF18">
    <property type="entry name" value="HEAT SHOCK PROTEIN 104"/>
    <property type="match status" value="1"/>
</dbReference>
<gene>
    <name evidence="10" type="ORF">BCR36DRAFT_586191</name>
</gene>
<proteinExistence type="inferred from homology"/>
<dbReference type="InterPro" id="IPR041546">
    <property type="entry name" value="ClpA/ClpB_AAA_lid"/>
</dbReference>
<dbReference type="InterPro" id="IPR003593">
    <property type="entry name" value="AAA+_ATPase"/>
</dbReference>
<dbReference type="PANTHER" id="PTHR11638">
    <property type="entry name" value="ATP-DEPENDENT CLP PROTEASE"/>
    <property type="match status" value="1"/>
</dbReference>
<dbReference type="Pfam" id="PF00004">
    <property type="entry name" value="AAA"/>
    <property type="match status" value="1"/>
</dbReference>
<dbReference type="FunFam" id="3.40.50.300:FF:000120">
    <property type="entry name" value="ATP-dependent chaperone ClpB"/>
    <property type="match status" value="1"/>
</dbReference>
<evidence type="ECO:0000256" key="3">
    <source>
        <dbReference type="ARBA" id="ARBA00022741"/>
    </source>
</evidence>
<dbReference type="EMBL" id="MCFH01000046">
    <property type="protein sequence ID" value="ORX44333.1"/>
    <property type="molecule type" value="Genomic_DNA"/>
</dbReference>
<keyword evidence="2 6" id="KW-0677">Repeat</keyword>
<protein>
    <submittedName>
        <fullName evidence="10">AAA ATPase domain-containing protein</fullName>
    </submittedName>
</protein>
<keyword evidence="5 7" id="KW-0143">Chaperone</keyword>
<evidence type="ECO:0000313" key="11">
    <source>
        <dbReference type="Proteomes" id="UP000193719"/>
    </source>
</evidence>
<dbReference type="AlphaFoldDB" id="A0A1Y1V005"/>
<evidence type="ECO:0000256" key="2">
    <source>
        <dbReference type="ARBA" id="ARBA00022737"/>
    </source>
</evidence>
<keyword evidence="11" id="KW-1185">Reference proteome</keyword>
<dbReference type="SMART" id="SM00382">
    <property type="entry name" value="AAA"/>
    <property type="match status" value="2"/>
</dbReference>
<keyword evidence="3 7" id="KW-0547">Nucleotide-binding</keyword>
<dbReference type="PROSITE" id="PS00871">
    <property type="entry name" value="CLPAB_2"/>
    <property type="match status" value="1"/>
</dbReference>
<comment type="caution">
    <text evidence="10">The sequence shown here is derived from an EMBL/GenBank/DDBJ whole genome shotgun (WGS) entry which is preliminary data.</text>
</comment>
<dbReference type="SUPFAM" id="SSF81923">
    <property type="entry name" value="Double Clp-N motif"/>
    <property type="match status" value="1"/>
</dbReference>
<dbReference type="GO" id="GO:0043335">
    <property type="term" value="P:protein unfolding"/>
    <property type="evidence" value="ECO:0007669"/>
    <property type="project" value="TreeGrafter"/>
</dbReference>
<dbReference type="PROSITE" id="PS00870">
    <property type="entry name" value="CLPAB_1"/>
    <property type="match status" value="1"/>
</dbReference>
<dbReference type="Pfam" id="PF02861">
    <property type="entry name" value="Clp_N"/>
    <property type="match status" value="1"/>
</dbReference>
<dbReference type="Proteomes" id="UP000193719">
    <property type="component" value="Unassembled WGS sequence"/>
</dbReference>
<dbReference type="GO" id="GO:0005829">
    <property type="term" value="C:cytosol"/>
    <property type="evidence" value="ECO:0007669"/>
    <property type="project" value="TreeGrafter"/>
</dbReference>
<dbReference type="Pfam" id="PF07724">
    <property type="entry name" value="AAA_2"/>
    <property type="match status" value="1"/>
</dbReference>
<dbReference type="SUPFAM" id="SSF52540">
    <property type="entry name" value="P-loop containing nucleoside triphosphate hydrolases"/>
    <property type="match status" value="2"/>
</dbReference>
<reference evidence="10 11" key="2">
    <citation type="submission" date="2016-08" db="EMBL/GenBank/DDBJ databases">
        <title>Pervasive Adenine N6-methylation of Active Genes in Fungi.</title>
        <authorList>
            <consortium name="DOE Joint Genome Institute"/>
            <person name="Mondo S.J."/>
            <person name="Dannebaum R.O."/>
            <person name="Kuo R.C."/>
            <person name="Labutti K."/>
            <person name="Haridas S."/>
            <person name="Kuo A."/>
            <person name="Salamov A."/>
            <person name="Ahrendt S.R."/>
            <person name="Lipzen A."/>
            <person name="Sullivan W."/>
            <person name="Andreopoulos W.B."/>
            <person name="Clum A."/>
            <person name="Lindquist E."/>
            <person name="Daum C."/>
            <person name="Ramamoorthy G.K."/>
            <person name="Gryganskyi A."/>
            <person name="Culley D."/>
            <person name="Magnuson J.K."/>
            <person name="James T.Y."/>
            <person name="O'Malley M.A."/>
            <person name="Stajich J.E."/>
            <person name="Spatafora J.W."/>
            <person name="Visel A."/>
            <person name="Grigoriev I.V."/>
        </authorList>
    </citation>
    <scope>NUCLEOTIDE SEQUENCE [LARGE SCALE GENOMIC DNA]</scope>
    <source>
        <strain evidence="11">finn</strain>
    </source>
</reference>
<evidence type="ECO:0000256" key="6">
    <source>
        <dbReference type="PROSITE-ProRule" id="PRU01251"/>
    </source>
</evidence>
<name>A0A1Y1V005_9FUNG</name>
<dbReference type="InterPro" id="IPR027417">
    <property type="entry name" value="P-loop_NTPase"/>
</dbReference>
<accession>A0A1Y1V005</accession>
<reference evidence="10 11" key="1">
    <citation type="submission" date="2016-08" db="EMBL/GenBank/DDBJ databases">
        <title>Genomes of anaerobic fungi encode conserved fungal cellulosomes for biomass hydrolysis.</title>
        <authorList>
            <consortium name="DOE Joint Genome Institute"/>
            <person name="Haitjema C.H."/>
            <person name="Gilmore S.P."/>
            <person name="Henske J.K."/>
            <person name="Solomon K.V."/>
            <person name="De Groot R."/>
            <person name="Kuo A."/>
            <person name="Mondo S.J."/>
            <person name="Salamov A.A."/>
            <person name="Labutti K."/>
            <person name="Zhao Z."/>
            <person name="Chiniquy J."/>
            <person name="Barry K."/>
            <person name="Brewer H.M."/>
            <person name="Purvine S.O."/>
            <person name="Wright A.T."/>
            <person name="Boxma B."/>
            <person name="Van Alen T."/>
            <person name="Hackstein J.H."/>
            <person name="Baker S.E."/>
            <person name="Grigoriev I.V."/>
            <person name="O'Malley M.A."/>
        </authorList>
    </citation>
    <scope>NUCLEOTIDE SEQUENCE [LARGE SCALE GENOMIC DNA]</scope>
    <source>
        <strain evidence="11">finn</strain>
    </source>
</reference>
<dbReference type="InterPro" id="IPR001270">
    <property type="entry name" value="ClpA/B"/>
</dbReference>
<dbReference type="GO" id="GO:0042026">
    <property type="term" value="P:protein refolding"/>
    <property type="evidence" value="ECO:0007669"/>
    <property type="project" value="TreeGrafter"/>
</dbReference>
<dbReference type="CDD" id="cd00009">
    <property type="entry name" value="AAA"/>
    <property type="match status" value="1"/>
</dbReference>
<dbReference type="InterPro" id="IPR018368">
    <property type="entry name" value="ClpA/B_CS1"/>
</dbReference>
<dbReference type="FunFam" id="3.40.50.300:FF:000010">
    <property type="entry name" value="Chaperone clpB 1, putative"/>
    <property type="match status" value="1"/>
</dbReference>
<feature type="domain" description="Clp R" evidence="9">
    <location>
        <begin position="2"/>
        <end position="144"/>
    </location>
</feature>
<dbReference type="Pfam" id="PF10431">
    <property type="entry name" value="ClpB_D2-small"/>
    <property type="match status" value="1"/>
</dbReference>
<dbReference type="CDD" id="cd19499">
    <property type="entry name" value="RecA-like_ClpB_Hsp104-like"/>
    <property type="match status" value="1"/>
</dbReference>
<dbReference type="InterPro" id="IPR003959">
    <property type="entry name" value="ATPase_AAA_core"/>
</dbReference>
<evidence type="ECO:0000259" key="9">
    <source>
        <dbReference type="PROSITE" id="PS51903"/>
    </source>
</evidence>
<dbReference type="GO" id="GO:0005524">
    <property type="term" value="F:ATP binding"/>
    <property type="evidence" value="ECO:0007669"/>
    <property type="project" value="UniProtKB-KW"/>
</dbReference>
<dbReference type="Gene3D" id="1.10.8.60">
    <property type="match status" value="1"/>
</dbReference>
<dbReference type="Pfam" id="PF17871">
    <property type="entry name" value="AAA_lid_9"/>
    <property type="match status" value="1"/>
</dbReference>
<dbReference type="InterPro" id="IPR019489">
    <property type="entry name" value="Clp_ATPase_C"/>
</dbReference>
<evidence type="ECO:0000256" key="8">
    <source>
        <dbReference type="SAM" id="Coils"/>
    </source>
</evidence>
<dbReference type="GO" id="GO:0051082">
    <property type="term" value="F:unfolded protein binding"/>
    <property type="evidence" value="ECO:0007669"/>
    <property type="project" value="TreeGrafter"/>
</dbReference>
<dbReference type="GO" id="GO:0016887">
    <property type="term" value="F:ATP hydrolysis activity"/>
    <property type="evidence" value="ECO:0007669"/>
    <property type="project" value="InterPro"/>
</dbReference>
<dbReference type="Gene3D" id="1.10.1780.10">
    <property type="entry name" value="Clp, N-terminal domain"/>
    <property type="match status" value="1"/>
</dbReference>
<organism evidence="10 11">
    <name type="scientific">Piromyces finnis</name>
    <dbReference type="NCBI Taxonomy" id="1754191"/>
    <lineage>
        <taxon>Eukaryota</taxon>
        <taxon>Fungi</taxon>
        <taxon>Fungi incertae sedis</taxon>
        <taxon>Chytridiomycota</taxon>
        <taxon>Chytridiomycota incertae sedis</taxon>
        <taxon>Neocallimastigomycetes</taxon>
        <taxon>Neocallimastigales</taxon>
        <taxon>Neocallimastigaceae</taxon>
        <taxon>Piromyces</taxon>
    </lineage>
</organism>
<keyword evidence="4 7" id="KW-0067">ATP-binding</keyword>
<comment type="similarity">
    <text evidence="1 7">Belongs to the ClpA/ClpB family.</text>
</comment>
<evidence type="ECO:0000256" key="1">
    <source>
        <dbReference type="ARBA" id="ARBA00008675"/>
    </source>
</evidence>
<dbReference type="FunFam" id="3.40.50.300:FF:000025">
    <property type="entry name" value="ATP-dependent Clp protease subunit"/>
    <property type="match status" value="1"/>
</dbReference>
<feature type="coiled-coil region" evidence="8">
    <location>
        <begin position="469"/>
        <end position="530"/>
    </location>
</feature>
<evidence type="ECO:0000313" key="10">
    <source>
        <dbReference type="EMBL" id="ORX44333.1"/>
    </source>
</evidence>
<evidence type="ECO:0000256" key="7">
    <source>
        <dbReference type="RuleBase" id="RU004432"/>
    </source>
</evidence>
<evidence type="ECO:0000256" key="5">
    <source>
        <dbReference type="ARBA" id="ARBA00023186"/>
    </source>
</evidence>
<dbReference type="PROSITE" id="PS51903">
    <property type="entry name" value="CLP_R"/>
    <property type="match status" value="1"/>
</dbReference>
<dbReference type="STRING" id="1754191.A0A1Y1V005"/>
<dbReference type="InterPro" id="IPR036628">
    <property type="entry name" value="Clp_N_dom_sf"/>
</dbReference>
<evidence type="ECO:0000256" key="4">
    <source>
        <dbReference type="ARBA" id="ARBA00022840"/>
    </source>
</evidence>
<dbReference type="InterPro" id="IPR004176">
    <property type="entry name" value="Clp_R_N"/>
</dbReference>
<dbReference type="OrthoDB" id="47330at2759"/>
<dbReference type="InterPro" id="IPR028299">
    <property type="entry name" value="ClpA/B_CS2"/>
</dbReference>
<keyword evidence="8" id="KW-0175">Coiled coil</keyword>
<dbReference type="GO" id="GO:0070370">
    <property type="term" value="P:cellular heat acclimation"/>
    <property type="evidence" value="ECO:0007669"/>
    <property type="project" value="TreeGrafter"/>
</dbReference>
<dbReference type="SMART" id="SM01086">
    <property type="entry name" value="ClpB_D2-small"/>
    <property type="match status" value="1"/>
</dbReference>
<dbReference type="InterPro" id="IPR050130">
    <property type="entry name" value="ClpA_ClpB"/>
</dbReference>
<dbReference type="GO" id="GO:0051087">
    <property type="term" value="F:protein-folding chaperone binding"/>
    <property type="evidence" value="ECO:0007669"/>
    <property type="project" value="TreeGrafter"/>
</dbReference>
<dbReference type="Gene3D" id="3.40.50.300">
    <property type="entry name" value="P-loop containing nucleotide triphosphate hydrolases"/>
    <property type="match status" value="3"/>
</dbReference>
<dbReference type="PRINTS" id="PR00300">
    <property type="entry name" value="CLPPROTEASEA"/>
</dbReference>
<sequence length="951" mass="107339">MSENFTEKVENIILKSKELAQENSHIEIQPWHMFIALIDDEDSMLKKAITKSGGDSLTVERAIKRKIVQLPVQNPPPTEVNFSKATYTIIQNAQKISSKNKDKFCTVYSLIIALIESTEISSILKSSGIDVNNVKEQIKKIRGNSTADSKNAEDTFDALNKYAIDMTALAEQGKFDPVIGRDDEIRRVIRVLTCRKKNNPCLIGEPGVGKTAIIEGLAQRIVANDIPANLKCRLYSLDMGALVAGSAYRGDFEKRLKAVLNEVTTSEEPIVLFIDEIHLVLGAGKTSGSMDAANLLKPMLARGELRCIGATTLAEYREYVEKDAAFERRFQQVYVGEPSVQDTITILRGLKEKFEAYAGVKILDSALVQAAYLSNRYITNRFLPDKAIDLIDEACAYAKVQLESQPEQIDILERKKLQLEIEKTALSGEKSQIAKDRLQKVEEEICQLNEKLKPLMEQYKNEKKRIDEIGTMNKKLDEIRNKIADAERKHDLALAADLKYYALPEVENRLKELEAKREKELDEMIEEEDDNFNNGKMIGNNNEFFDNNQSGEKPKVPKEQNERLLKEIIGANEIADIVSKWTGIPVQRLSQGEAERFLNLAEHLHNRIIGQDEAVELVAEAILRSRAGLAREKAPAGSFLFLGPTGVGKTELAKALACELFDDEKYIVRIDMTEYMEKHSVSRLIGAPPGYVGYEESGQLTEAVRRRPYSIVLFDEVEKAHPEVINILLQVLDDGVLTDGKGRTVDFSNTVIIMTSNLGYRPLQTLAINNRTDIDKNTRDLVMEEVRQTLKPELINRLDDIILFHPLSKKELRTIITNQIKNIEKRIANQGLLKMTINITEGAQDFILSEAYDPAYGARPIRRYLEKHIVTRLSYLKIKGKLYPGCIVNIDYSQEKLKPINDQILLNSSSSPISSPSLSGSYNPRKRYFEDDSLIFTVQPPEIDNDDKMEL</sequence>